<evidence type="ECO:0000256" key="3">
    <source>
        <dbReference type="ARBA" id="ARBA00022448"/>
    </source>
</evidence>
<keyword evidence="7 8" id="KW-0472">Membrane</keyword>
<dbReference type="KEGG" id="sapp:SAC06_01185"/>
<dbReference type="PANTHER" id="PTHR23502:SF132">
    <property type="entry name" value="POLYAMINE TRANSPORTER 2-RELATED"/>
    <property type="match status" value="1"/>
</dbReference>
<dbReference type="PANTHER" id="PTHR23502">
    <property type="entry name" value="MAJOR FACILITATOR SUPERFAMILY"/>
    <property type="match status" value="1"/>
</dbReference>
<evidence type="ECO:0000256" key="1">
    <source>
        <dbReference type="ARBA" id="ARBA00004651"/>
    </source>
</evidence>
<keyword evidence="3" id="KW-0813">Transport</keyword>
<evidence type="ECO:0000256" key="8">
    <source>
        <dbReference type="SAM" id="Phobius"/>
    </source>
</evidence>
<gene>
    <name evidence="10" type="ORF">SAC06_01185</name>
</gene>
<dbReference type="InterPro" id="IPR004812">
    <property type="entry name" value="Efflux_drug-R_Bcr/CmlA"/>
</dbReference>
<dbReference type="GO" id="GO:1990961">
    <property type="term" value="P:xenobiotic detoxification by transmembrane export across the plasma membrane"/>
    <property type="evidence" value="ECO:0007669"/>
    <property type="project" value="InterPro"/>
</dbReference>
<dbReference type="GO" id="GO:0042910">
    <property type="term" value="F:xenobiotic transmembrane transporter activity"/>
    <property type="evidence" value="ECO:0007669"/>
    <property type="project" value="InterPro"/>
</dbReference>
<feature type="transmembrane region" description="Helical" evidence="8">
    <location>
        <begin position="91"/>
        <end position="113"/>
    </location>
</feature>
<comment type="subcellular location">
    <subcellularLocation>
        <location evidence="1">Cell membrane</location>
        <topology evidence="1">Multi-pass membrane protein</topology>
    </subcellularLocation>
</comment>
<feature type="transmembrane region" description="Helical" evidence="8">
    <location>
        <begin position="21"/>
        <end position="39"/>
    </location>
</feature>
<dbReference type="PROSITE" id="PS50850">
    <property type="entry name" value="MFS"/>
    <property type="match status" value="1"/>
</dbReference>
<comment type="similarity">
    <text evidence="2">Belongs to the major facilitator superfamily. Bcr/CmlA family.</text>
</comment>
<feature type="domain" description="Major facilitator superfamily (MFS) profile" evidence="9">
    <location>
        <begin position="21"/>
        <end position="409"/>
    </location>
</feature>
<feature type="transmembrane region" description="Helical" evidence="8">
    <location>
        <begin position="226"/>
        <end position="245"/>
    </location>
</feature>
<dbReference type="Gene3D" id="1.20.1720.10">
    <property type="entry name" value="Multidrug resistance protein D"/>
    <property type="match status" value="1"/>
</dbReference>
<dbReference type="InterPro" id="IPR036259">
    <property type="entry name" value="MFS_trans_sf"/>
</dbReference>
<reference evidence="10" key="1">
    <citation type="submission" date="2023-11" db="EMBL/GenBank/DDBJ databases">
        <title>Scrofimicrobium hongkongense sp. nov., isolated from a patient with peritonitis.</title>
        <authorList>
            <person name="Lao H.Y."/>
            <person name="Wong A.Y.P."/>
            <person name="Ng T.L."/>
            <person name="Wong R.Y.L."/>
            <person name="Yau M.C.Y."/>
            <person name="Lam J.Y.W."/>
            <person name="Siu G.K.H."/>
        </authorList>
    </citation>
    <scope>NUCLEOTIDE SEQUENCE</scope>
    <source>
        <strain evidence="10">R131</strain>
    </source>
</reference>
<feature type="transmembrane region" description="Helical" evidence="8">
    <location>
        <begin position="59"/>
        <end position="79"/>
    </location>
</feature>
<feature type="transmembrane region" description="Helical" evidence="8">
    <location>
        <begin position="119"/>
        <end position="140"/>
    </location>
</feature>
<evidence type="ECO:0000256" key="6">
    <source>
        <dbReference type="ARBA" id="ARBA00022989"/>
    </source>
</evidence>
<accession>A0AAU7V6W7</accession>
<feature type="transmembrane region" description="Helical" evidence="8">
    <location>
        <begin position="386"/>
        <end position="405"/>
    </location>
</feature>
<protein>
    <submittedName>
        <fullName evidence="10">Multidrug effflux MFS transporter</fullName>
    </submittedName>
</protein>
<dbReference type="NCBIfam" id="TIGR00710">
    <property type="entry name" value="efflux_Bcr_CflA"/>
    <property type="match status" value="1"/>
</dbReference>
<dbReference type="PROSITE" id="PS00216">
    <property type="entry name" value="SUGAR_TRANSPORT_1"/>
    <property type="match status" value="1"/>
</dbReference>
<keyword evidence="6 8" id="KW-1133">Transmembrane helix</keyword>
<feature type="transmembrane region" description="Helical" evidence="8">
    <location>
        <begin position="152"/>
        <end position="173"/>
    </location>
</feature>
<dbReference type="GO" id="GO:0005886">
    <property type="term" value="C:plasma membrane"/>
    <property type="evidence" value="ECO:0007669"/>
    <property type="project" value="UniProtKB-SubCell"/>
</dbReference>
<evidence type="ECO:0000259" key="9">
    <source>
        <dbReference type="PROSITE" id="PS50850"/>
    </source>
</evidence>
<dbReference type="InterPro" id="IPR011701">
    <property type="entry name" value="MFS"/>
</dbReference>
<evidence type="ECO:0000256" key="7">
    <source>
        <dbReference type="ARBA" id="ARBA00023136"/>
    </source>
</evidence>
<proteinExistence type="inferred from homology"/>
<dbReference type="CDD" id="cd17320">
    <property type="entry name" value="MFS_MdfA_MDR_like"/>
    <property type="match status" value="1"/>
</dbReference>
<dbReference type="InterPro" id="IPR020846">
    <property type="entry name" value="MFS_dom"/>
</dbReference>
<dbReference type="EMBL" id="CP138335">
    <property type="protein sequence ID" value="XBW08201.1"/>
    <property type="molecule type" value="Genomic_DNA"/>
</dbReference>
<evidence type="ECO:0000313" key="10">
    <source>
        <dbReference type="EMBL" id="XBW08201.1"/>
    </source>
</evidence>
<dbReference type="SUPFAM" id="SSF103473">
    <property type="entry name" value="MFS general substrate transporter"/>
    <property type="match status" value="1"/>
</dbReference>
<evidence type="ECO:0000256" key="5">
    <source>
        <dbReference type="ARBA" id="ARBA00022692"/>
    </source>
</evidence>
<organism evidence="10">
    <name type="scientific">Scrofimicrobium appendicitidis</name>
    <dbReference type="NCBI Taxonomy" id="3079930"/>
    <lineage>
        <taxon>Bacteria</taxon>
        <taxon>Bacillati</taxon>
        <taxon>Actinomycetota</taxon>
        <taxon>Actinomycetes</taxon>
        <taxon>Actinomycetales</taxon>
        <taxon>Actinomycetaceae</taxon>
        <taxon>Scrofimicrobium</taxon>
    </lineage>
</organism>
<evidence type="ECO:0000256" key="4">
    <source>
        <dbReference type="ARBA" id="ARBA00022475"/>
    </source>
</evidence>
<feature type="transmembrane region" description="Helical" evidence="8">
    <location>
        <begin position="179"/>
        <end position="199"/>
    </location>
</feature>
<feature type="transmembrane region" description="Helical" evidence="8">
    <location>
        <begin position="265"/>
        <end position="282"/>
    </location>
</feature>
<dbReference type="InterPro" id="IPR005829">
    <property type="entry name" value="Sugar_transporter_CS"/>
</dbReference>
<sequence length="414" mass="43570">MSNPPSGAGVNPGDELSRRQRLTYVVVLGMLTALGPFTVDMYLPAFPAIQHQFGVDPAAVQLTLTGTMVGFAAGQLIVGPLSDKVGRKVPLIVAALVHIAASIGVAMAPDIIWLGVLRVIQGFGAASSGVVSMAMVRDLFGGRRLVKMLSRLALVNGLAPVIAPVLGSQLLAIMSWRGIFWVLAGYGILVSIALVVLIAETHPPARRLALQKPLRERYRAVLSDRIYVGSLVVTAMNFTALFAYLSSSPFLFQQVYGMNPQQYGILFAINSVGVIVGVQTSAHMMHLGRWSPQWIIATALAGQIVLGAVIFGLSLAGAGLWGTIIPLWFFIFCCALNFPAIQFLALANHGEEAGTAASLLGAVNFGVAGILSPIIGVLGVGSAEPMAGMMVVAALLGTAALWLIIRPRTVPDLD</sequence>
<feature type="transmembrane region" description="Helical" evidence="8">
    <location>
        <begin position="294"/>
        <end position="321"/>
    </location>
</feature>
<feature type="transmembrane region" description="Helical" evidence="8">
    <location>
        <begin position="327"/>
        <end position="347"/>
    </location>
</feature>
<keyword evidence="5 8" id="KW-0812">Transmembrane</keyword>
<dbReference type="Pfam" id="PF07690">
    <property type="entry name" value="MFS_1"/>
    <property type="match status" value="1"/>
</dbReference>
<name>A0AAU7V6W7_9ACTO</name>
<dbReference type="RefSeq" id="WP_350258401.1">
    <property type="nucleotide sequence ID" value="NZ_CP138335.1"/>
</dbReference>
<evidence type="ECO:0000256" key="2">
    <source>
        <dbReference type="ARBA" id="ARBA00006236"/>
    </source>
</evidence>
<keyword evidence="4" id="KW-1003">Cell membrane</keyword>
<dbReference type="AlphaFoldDB" id="A0AAU7V6W7"/>
<feature type="transmembrane region" description="Helical" evidence="8">
    <location>
        <begin position="359"/>
        <end position="380"/>
    </location>
</feature>